<dbReference type="Pfam" id="PF00440">
    <property type="entry name" value="TetR_N"/>
    <property type="match status" value="1"/>
</dbReference>
<keyword evidence="2 4" id="KW-0238">DNA-binding</keyword>
<gene>
    <name evidence="6" type="ORF">SAMN04489747_0444</name>
</gene>
<dbReference type="PROSITE" id="PS50977">
    <property type="entry name" value="HTH_TETR_2"/>
    <property type="match status" value="1"/>
</dbReference>
<evidence type="ECO:0000256" key="1">
    <source>
        <dbReference type="ARBA" id="ARBA00023015"/>
    </source>
</evidence>
<dbReference type="PANTHER" id="PTHR30055:SF220">
    <property type="entry name" value="TETR-FAMILY REGULATORY PROTEIN"/>
    <property type="match status" value="1"/>
</dbReference>
<evidence type="ECO:0000256" key="3">
    <source>
        <dbReference type="ARBA" id="ARBA00023163"/>
    </source>
</evidence>
<dbReference type="InterPro" id="IPR009057">
    <property type="entry name" value="Homeodomain-like_sf"/>
</dbReference>
<protein>
    <submittedName>
        <fullName evidence="6">DNA-binding transcriptional regulator, AcrR family</fullName>
    </submittedName>
</protein>
<organism evidence="6 7">
    <name type="scientific">Auraticoccus monumenti</name>
    <dbReference type="NCBI Taxonomy" id="675864"/>
    <lineage>
        <taxon>Bacteria</taxon>
        <taxon>Bacillati</taxon>
        <taxon>Actinomycetota</taxon>
        <taxon>Actinomycetes</taxon>
        <taxon>Propionibacteriales</taxon>
        <taxon>Propionibacteriaceae</taxon>
        <taxon>Auraticoccus</taxon>
    </lineage>
</organism>
<dbReference type="SUPFAM" id="SSF46689">
    <property type="entry name" value="Homeodomain-like"/>
    <property type="match status" value="1"/>
</dbReference>
<dbReference type="InterPro" id="IPR025996">
    <property type="entry name" value="MT1864/Rv1816-like_C"/>
</dbReference>
<dbReference type="InterPro" id="IPR050109">
    <property type="entry name" value="HTH-type_TetR-like_transc_reg"/>
</dbReference>
<dbReference type="GO" id="GO:0000976">
    <property type="term" value="F:transcription cis-regulatory region binding"/>
    <property type="evidence" value="ECO:0007669"/>
    <property type="project" value="TreeGrafter"/>
</dbReference>
<feature type="DNA-binding region" description="H-T-H motif" evidence="4">
    <location>
        <begin position="38"/>
        <end position="57"/>
    </location>
</feature>
<evidence type="ECO:0000256" key="4">
    <source>
        <dbReference type="PROSITE-ProRule" id="PRU00335"/>
    </source>
</evidence>
<name>A0A1G6SXZ9_9ACTN</name>
<dbReference type="PRINTS" id="PR00455">
    <property type="entry name" value="HTHTETR"/>
</dbReference>
<dbReference type="Gene3D" id="1.10.357.10">
    <property type="entry name" value="Tetracycline Repressor, domain 2"/>
    <property type="match status" value="1"/>
</dbReference>
<evidence type="ECO:0000313" key="6">
    <source>
        <dbReference type="EMBL" id="SDD20945.1"/>
    </source>
</evidence>
<dbReference type="PANTHER" id="PTHR30055">
    <property type="entry name" value="HTH-TYPE TRANSCRIPTIONAL REGULATOR RUTR"/>
    <property type="match status" value="1"/>
</dbReference>
<dbReference type="InterPro" id="IPR036271">
    <property type="entry name" value="Tet_transcr_reg_TetR-rel_C_sf"/>
</dbReference>
<evidence type="ECO:0000313" key="7">
    <source>
        <dbReference type="Proteomes" id="UP000198546"/>
    </source>
</evidence>
<feature type="domain" description="HTH tetR-type" evidence="5">
    <location>
        <begin position="15"/>
        <end position="75"/>
    </location>
</feature>
<dbReference type="AlphaFoldDB" id="A0A1G6SXZ9"/>
<keyword evidence="7" id="KW-1185">Reference proteome</keyword>
<dbReference type="SUPFAM" id="SSF48498">
    <property type="entry name" value="Tetracyclin repressor-like, C-terminal domain"/>
    <property type="match status" value="1"/>
</dbReference>
<dbReference type="Proteomes" id="UP000198546">
    <property type="component" value="Chromosome i"/>
</dbReference>
<keyword evidence="3" id="KW-0804">Transcription</keyword>
<dbReference type="Pfam" id="PF13305">
    <property type="entry name" value="TetR_C_33"/>
    <property type="match status" value="1"/>
</dbReference>
<keyword evidence="1" id="KW-0805">Transcription regulation</keyword>
<reference evidence="6 7" key="1">
    <citation type="submission" date="2016-10" db="EMBL/GenBank/DDBJ databases">
        <authorList>
            <person name="de Groot N.N."/>
        </authorList>
    </citation>
    <scope>NUCLEOTIDE SEQUENCE [LARGE SCALE GENOMIC DNA]</scope>
    <source>
        <strain evidence="6 7">MON 2.2</strain>
    </source>
</reference>
<accession>A0A1G6SXZ9</accession>
<evidence type="ECO:0000259" key="5">
    <source>
        <dbReference type="PROSITE" id="PS50977"/>
    </source>
</evidence>
<dbReference type="InterPro" id="IPR001647">
    <property type="entry name" value="HTH_TetR"/>
</dbReference>
<dbReference type="GO" id="GO:0003700">
    <property type="term" value="F:DNA-binding transcription factor activity"/>
    <property type="evidence" value="ECO:0007669"/>
    <property type="project" value="TreeGrafter"/>
</dbReference>
<sequence>MAGGPVGAERGYHHGDLRNALLAATTELVRERGARGFSVSEAARRVGVSSSAPYRHFADRGAMLAAAAVRGFTELEERFARLPAADALTDLAGQLATEYLSFARQDPARFEVMFAHGVDKTEHEDLLRQATGVQERFEAALSPYLAQADTTRRAAELWALAHGVATLAVGGSVQHVLPDEHISELADSTARAWARGVVGDR</sequence>
<dbReference type="STRING" id="675864.SAMN04489747_0444"/>
<evidence type="ECO:0000256" key="2">
    <source>
        <dbReference type="ARBA" id="ARBA00023125"/>
    </source>
</evidence>
<dbReference type="EMBL" id="LT629688">
    <property type="protein sequence ID" value="SDD20945.1"/>
    <property type="molecule type" value="Genomic_DNA"/>
</dbReference>
<proteinExistence type="predicted"/>